<reference evidence="2" key="1">
    <citation type="journal article" date="2022" name="Front. Microbiol.">
        <title>Genome-based taxonomic rearrangement of Oceanobacter-related bacteria including the description of Thalassolituus hydrocarbonoclasticus sp. nov. and Thalassolituus pacificus sp. nov. and emended description of the genus Thalassolituus.</title>
        <authorList>
            <person name="Dong C."/>
            <person name="Wei L."/>
            <person name="Wang J."/>
            <person name="Lai Q."/>
            <person name="Huang Z."/>
            <person name="Shao Z."/>
        </authorList>
    </citation>
    <scope>NUCLEOTIDE SEQUENCE</scope>
    <source>
        <strain evidence="2">59MF3M-4</strain>
    </source>
</reference>
<dbReference type="EMBL" id="JAOANI010000019">
    <property type="protein sequence ID" value="MCT7359518.1"/>
    <property type="molecule type" value="Genomic_DNA"/>
</dbReference>
<dbReference type="InterPro" id="IPR007138">
    <property type="entry name" value="ABM_dom"/>
</dbReference>
<dbReference type="Gene3D" id="3.30.70.100">
    <property type="match status" value="1"/>
</dbReference>
<sequence>MIKVIIERNIAEGMESTYEQIMKTMLRTMVEAPGYTSGVNYIDMKNSAHRVIITTWQSEQAWDIWKHTEQRAALLAAIKPILVGEEKITLLTV</sequence>
<keyword evidence="2" id="KW-0503">Monooxygenase</keyword>
<accession>A0A9X2WFN2</accession>
<dbReference type="RefSeq" id="WP_260976386.1">
    <property type="nucleotide sequence ID" value="NZ_JAOANI010000019.1"/>
</dbReference>
<keyword evidence="3" id="KW-1185">Reference proteome</keyword>
<name>A0A9X2WFN2_9GAMM</name>
<dbReference type="Pfam" id="PF03992">
    <property type="entry name" value="ABM"/>
    <property type="match status" value="1"/>
</dbReference>
<reference evidence="2" key="2">
    <citation type="submission" date="2022-08" db="EMBL/GenBank/DDBJ databases">
        <authorList>
            <person name="Dong C."/>
        </authorList>
    </citation>
    <scope>NUCLEOTIDE SEQUENCE</scope>
    <source>
        <strain evidence="2">59MF3M-4</strain>
    </source>
</reference>
<keyword evidence="2" id="KW-0560">Oxidoreductase</keyword>
<gene>
    <name evidence="2" type="ORF">NYR02_10830</name>
</gene>
<evidence type="ECO:0000313" key="3">
    <source>
        <dbReference type="Proteomes" id="UP001147830"/>
    </source>
</evidence>
<protein>
    <submittedName>
        <fullName evidence="2">Antibiotic biosynthesis monooxygenase</fullName>
    </submittedName>
</protein>
<dbReference type="InterPro" id="IPR011008">
    <property type="entry name" value="Dimeric_a/b-barrel"/>
</dbReference>
<dbReference type="SUPFAM" id="SSF54909">
    <property type="entry name" value="Dimeric alpha+beta barrel"/>
    <property type="match status" value="1"/>
</dbReference>
<evidence type="ECO:0000313" key="2">
    <source>
        <dbReference type="EMBL" id="MCT7359518.1"/>
    </source>
</evidence>
<evidence type="ECO:0000259" key="1">
    <source>
        <dbReference type="Pfam" id="PF03992"/>
    </source>
</evidence>
<proteinExistence type="predicted"/>
<organism evidence="2 3">
    <name type="scientific">Thalassolituus pacificus</name>
    <dbReference type="NCBI Taxonomy" id="2975440"/>
    <lineage>
        <taxon>Bacteria</taxon>
        <taxon>Pseudomonadati</taxon>
        <taxon>Pseudomonadota</taxon>
        <taxon>Gammaproteobacteria</taxon>
        <taxon>Oceanospirillales</taxon>
        <taxon>Oceanospirillaceae</taxon>
        <taxon>Thalassolituus</taxon>
    </lineage>
</organism>
<dbReference type="Proteomes" id="UP001147830">
    <property type="component" value="Unassembled WGS sequence"/>
</dbReference>
<dbReference type="GO" id="GO:0004497">
    <property type="term" value="F:monooxygenase activity"/>
    <property type="evidence" value="ECO:0007669"/>
    <property type="project" value="UniProtKB-KW"/>
</dbReference>
<feature type="domain" description="ABM" evidence="1">
    <location>
        <begin position="1"/>
        <end position="73"/>
    </location>
</feature>
<dbReference type="AlphaFoldDB" id="A0A9X2WFN2"/>
<comment type="caution">
    <text evidence="2">The sequence shown here is derived from an EMBL/GenBank/DDBJ whole genome shotgun (WGS) entry which is preliminary data.</text>
</comment>